<dbReference type="KEGG" id="tet:TTHERM_00449740"/>
<dbReference type="SUPFAM" id="SSF52540">
    <property type="entry name" value="P-loop containing nucleoside triphosphate hydrolases"/>
    <property type="match status" value="1"/>
</dbReference>
<feature type="coiled-coil region" evidence="1">
    <location>
        <begin position="433"/>
        <end position="556"/>
    </location>
</feature>
<evidence type="ECO:0000313" key="3">
    <source>
        <dbReference type="EMBL" id="EAR93124.1"/>
    </source>
</evidence>
<keyword evidence="4" id="KW-1185">Reference proteome</keyword>
<dbReference type="Gene3D" id="3.40.50.300">
    <property type="entry name" value="P-loop containing nucleotide triphosphate hydrolases"/>
    <property type="match status" value="1"/>
</dbReference>
<dbReference type="InParanoid" id="Q238U6"/>
<name>Q238U6_TETTS</name>
<dbReference type="Proteomes" id="UP000009168">
    <property type="component" value="Unassembled WGS sequence"/>
</dbReference>
<evidence type="ECO:0000256" key="1">
    <source>
        <dbReference type="SAM" id="Coils"/>
    </source>
</evidence>
<dbReference type="AlphaFoldDB" id="Q238U6"/>
<dbReference type="HOGENOM" id="CLU_279850_0_0_1"/>
<keyword evidence="1" id="KW-0175">Coiled coil</keyword>
<evidence type="ECO:0000256" key="2">
    <source>
        <dbReference type="SAM" id="MobiDB-lite"/>
    </source>
</evidence>
<dbReference type="GeneID" id="7823975"/>
<accession>Q238U6</accession>
<dbReference type="RefSeq" id="XP_001013369.1">
    <property type="nucleotide sequence ID" value="XM_001013369.1"/>
</dbReference>
<sequence length="1125" mass="130230">MSNLLNQSEDYQQNRGSISPLIKSSLDKNQLKLQKQKQNSLATFTNNNSQYLSGYSSNSKQAYNLSSQNLYNKTSCYSISSTQPNQKQQAQNITYENNVIKKMDGRTNSQHQIPCNIQNVVNLSGYQSSLNMQNVDNSKSTDTSPQFRSVNGITNVSNSNLFTQINLQQKNQQHQQMNSSSLIQSQLNASGNNFLSQSNQINGNTKQYFNSFANKTLPQSITQQSVMSPGFYQYEKPKDPYLQIAPQSSNSFSLQKPKSANLGNYSQQQLQQQIYSSPLKNKSGGLEIFDKNTNQASKITQILNNHGRNSQVLESNSNLIRTKNNSLQIQYVSKDSSYQKQQQLQNDIYQNLKFFEQKKSSNNDKNQSNNLNNTKYHYHININSSDNPVTSSNVTEDEGAKLYTIDSGSIKSQNQKNSINNNSNNNQNNIQYQQDDQAKIIELEKENNELKERIKSLEHREKLREAQIELQICQAREQYNIQNEKNLKKQMEEHLLKEQQIKKEFEWKLNQSACNNEVLQLLHSLMDQKEEMMKQMKQIQEKFSESELKIDDKQQNIDLKLEQSPSSIDNLIQRSQNSQNNIANGTFKKITLQSVNLSQSANPLNMQDFINNQVTKMEAETINEEDDCSTGTNQDTMRNVQKRKNYQLKKEGSKSTNDEIMTNSIGFQTIEKNEKCFNDEFISNSPSPMSKKKSLRNSSLLISSESRIEELERLIGAKNHEIQILKQKLYQIKDYLIINLTKFQRLNIPNDLIDLDIQPMKRRKSFSSSSDLHSLGTLNNARKQIQNSIMEWSYSLDCSGSVERLIEDGWKIQEMHCKANLHELEQVIGVLGMPKSGKTTLINGLMKGSLQTVEELKKTTYFDPKLNIILDENIAIFEYSYMQPIQIDNQQQISQSSITDLAQQKQFSTMIEEQIAKTNRRDFFWIDFFIKNTQTLIIVFDKFTQEEQKMLSEILNRIENEESLVVKELILIHNYYSKGLNSAQELQTYFGQSLQHIDANFKQKSMVELKVYKTSLIQKNTQSKKYIQITHILNGNLFEPFADKYQHAMLQYCMNRLSEIQNQKKFLPSFEQFLKNNISNYFSQNYNIDSFQAIQPQADINAFRNYYLDFDEQNSSITFKLKHQQ</sequence>
<protein>
    <submittedName>
        <fullName evidence="3">50S ribosome-binding GTPase</fullName>
    </submittedName>
</protein>
<feature type="region of interest" description="Disordered" evidence="2">
    <location>
        <begin position="406"/>
        <end position="429"/>
    </location>
</feature>
<organism evidence="3 4">
    <name type="scientific">Tetrahymena thermophila (strain SB210)</name>
    <dbReference type="NCBI Taxonomy" id="312017"/>
    <lineage>
        <taxon>Eukaryota</taxon>
        <taxon>Sar</taxon>
        <taxon>Alveolata</taxon>
        <taxon>Ciliophora</taxon>
        <taxon>Intramacronucleata</taxon>
        <taxon>Oligohymenophorea</taxon>
        <taxon>Hymenostomatida</taxon>
        <taxon>Tetrahymenina</taxon>
        <taxon>Tetrahymenidae</taxon>
        <taxon>Tetrahymena</taxon>
    </lineage>
</organism>
<proteinExistence type="predicted"/>
<dbReference type="InterPro" id="IPR027417">
    <property type="entry name" value="P-loop_NTPase"/>
</dbReference>
<gene>
    <name evidence="3" type="ORF">TTHERM_00449740</name>
</gene>
<reference evidence="4" key="1">
    <citation type="journal article" date="2006" name="PLoS Biol.">
        <title>Macronuclear genome sequence of the ciliate Tetrahymena thermophila, a model eukaryote.</title>
        <authorList>
            <person name="Eisen J.A."/>
            <person name="Coyne R.S."/>
            <person name="Wu M."/>
            <person name="Wu D."/>
            <person name="Thiagarajan M."/>
            <person name="Wortman J.R."/>
            <person name="Badger J.H."/>
            <person name="Ren Q."/>
            <person name="Amedeo P."/>
            <person name="Jones K.M."/>
            <person name="Tallon L.J."/>
            <person name="Delcher A.L."/>
            <person name="Salzberg S.L."/>
            <person name="Silva J.C."/>
            <person name="Haas B.J."/>
            <person name="Majoros W.H."/>
            <person name="Farzad M."/>
            <person name="Carlton J.M."/>
            <person name="Smith R.K. Jr."/>
            <person name="Garg J."/>
            <person name="Pearlman R.E."/>
            <person name="Karrer K.M."/>
            <person name="Sun L."/>
            <person name="Manning G."/>
            <person name="Elde N.C."/>
            <person name="Turkewitz A.P."/>
            <person name="Asai D.J."/>
            <person name="Wilkes D.E."/>
            <person name="Wang Y."/>
            <person name="Cai H."/>
            <person name="Collins K."/>
            <person name="Stewart B.A."/>
            <person name="Lee S.R."/>
            <person name="Wilamowska K."/>
            <person name="Weinberg Z."/>
            <person name="Ruzzo W.L."/>
            <person name="Wloga D."/>
            <person name="Gaertig J."/>
            <person name="Frankel J."/>
            <person name="Tsao C.-C."/>
            <person name="Gorovsky M.A."/>
            <person name="Keeling P.J."/>
            <person name="Waller R.F."/>
            <person name="Patron N.J."/>
            <person name="Cherry J.M."/>
            <person name="Stover N.A."/>
            <person name="Krieger C.J."/>
            <person name="del Toro C."/>
            <person name="Ryder H.F."/>
            <person name="Williamson S.C."/>
            <person name="Barbeau R.A."/>
            <person name="Hamilton E.P."/>
            <person name="Orias E."/>
        </authorList>
    </citation>
    <scope>NUCLEOTIDE SEQUENCE [LARGE SCALE GENOMIC DNA]</scope>
    <source>
        <strain evidence="4">SB210</strain>
    </source>
</reference>
<feature type="compositionally biased region" description="Low complexity" evidence="2">
    <location>
        <begin position="409"/>
        <end position="429"/>
    </location>
</feature>
<evidence type="ECO:0000313" key="4">
    <source>
        <dbReference type="Proteomes" id="UP000009168"/>
    </source>
</evidence>
<dbReference type="EMBL" id="GG662738">
    <property type="protein sequence ID" value="EAR93124.1"/>
    <property type="molecule type" value="Genomic_DNA"/>
</dbReference>